<feature type="signal peptide" evidence="1">
    <location>
        <begin position="1"/>
        <end position="20"/>
    </location>
</feature>
<organism evidence="2 3">
    <name type="scientific">Homarus americanus</name>
    <name type="common">American lobster</name>
    <dbReference type="NCBI Taxonomy" id="6706"/>
    <lineage>
        <taxon>Eukaryota</taxon>
        <taxon>Metazoa</taxon>
        <taxon>Ecdysozoa</taxon>
        <taxon>Arthropoda</taxon>
        <taxon>Crustacea</taxon>
        <taxon>Multicrustacea</taxon>
        <taxon>Malacostraca</taxon>
        <taxon>Eumalacostraca</taxon>
        <taxon>Eucarida</taxon>
        <taxon>Decapoda</taxon>
        <taxon>Pleocyemata</taxon>
        <taxon>Astacidea</taxon>
        <taxon>Nephropoidea</taxon>
        <taxon>Nephropidae</taxon>
        <taxon>Homarus</taxon>
    </lineage>
</organism>
<gene>
    <name evidence="2" type="ORF">Hamer_G006537</name>
</gene>
<accession>A0A8J5MM69</accession>
<feature type="chain" id="PRO_5035290427" evidence="1">
    <location>
        <begin position="21"/>
        <end position="78"/>
    </location>
</feature>
<evidence type="ECO:0000313" key="2">
    <source>
        <dbReference type="EMBL" id="KAG7156561.1"/>
    </source>
</evidence>
<reference evidence="2" key="1">
    <citation type="journal article" date="2021" name="Sci. Adv.">
        <title>The American lobster genome reveals insights on longevity, neural, and immune adaptations.</title>
        <authorList>
            <person name="Polinski J.M."/>
            <person name="Zimin A.V."/>
            <person name="Clark K.F."/>
            <person name="Kohn A.B."/>
            <person name="Sadowski N."/>
            <person name="Timp W."/>
            <person name="Ptitsyn A."/>
            <person name="Khanna P."/>
            <person name="Romanova D.Y."/>
            <person name="Williams P."/>
            <person name="Greenwood S.J."/>
            <person name="Moroz L.L."/>
            <person name="Walt D.R."/>
            <person name="Bodnar A.G."/>
        </authorList>
    </citation>
    <scope>NUCLEOTIDE SEQUENCE</scope>
    <source>
        <strain evidence="2">GMGI-L3</strain>
    </source>
</reference>
<evidence type="ECO:0000313" key="3">
    <source>
        <dbReference type="Proteomes" id="UP000747542"/>
    </source>
</evidence>
<evidence type="ECO:0000256" key="1">
    <source>
        <dbReference type="SAM" id="SignalP"/>
    </source>
</evidence>
<keyword evidence="1" id="KW-0732">Signal</keyword>
<dbReference type="AlphaFoldDB" id="A0A8J5MM69"/>
<comment type="caution">
    <text evidence="2">The sequence shown here is derived from an EMBL/GenBank/DDBJ whole genome shotgun (WGS) entry which is preliminary data.</text>
</comment>
<sequence>MLKTILVACLVMAAVVVVTANPQHFNSQWYPGLQQGWGNNFFNHNPGYGYGGCRYWCRSFYNNNYYCCSSPNQQGGFF</sequence>
<proteinExistence type="predicted"/>
<keyword evidence="3" id="KW-1185">Reference proteome</keyword>
<dbReference type="EMBL" id="JAHLQT010039062">
    <property type="protein sequence ID" value="KAG7156561.1"/>
    <property type="molecule type" value="Genomic_DNA"/>
</dbReference>
<dbReference type="Proteomes" id="UP000747542">
    <property type="component" value="Unassembled WGS sequence"/>
</dbReference>
<protein>
    <submittedName>
        <fullName evidence="2">Uncharacterized protein</fullName>
    </submittedName>
</protein>
<name>A0A8J5MM69_HOMAM</name>